<evidence type="ECO:0000256" key="1">
    <source>
        <dbReference type="SAM" id="MobiDB-lite"/>
    </source>
</evidence>
<protein>
    <submittedName>
        <fullName evidence="2">Uncharacterized protein</fullName>
    </submittedName>
</protein>
<name>W5T9Q3_9NOCA</name>
<feature type="region of interest" description="Disordered" evidence="1">
    <location>
        <begin position="1"/>
        <end position="25"/>
    </location>
</feature>
<organism evidence="2 3">
    <name type="scientific">Nocardia nova SH22a</name>
    <dbReference type="NCBI Taxonomy" id="1415166"/>
    <lineage>
        <taxon>Bacteria</taxon>
        <taxon>Bacillati</taxon>
        <taxon>Actinomycetota</taxon>
        <taxon>Actinomycetes</taxon>
        <taxon>Mycobacteriales</taxon>
        <taxon>Nocardiaceae</taxon>
        <taxon>Nocardia</taxon>
    </lineage>
</organism>
<dbReference type="AlphaFoldDB" id="W5T9Q3"/>
<reference evidence="2 3" key="1">
    <citation type="journal article" date="2014" name="Appl. Environ. Microbiol.">
        <title>Insights into the Microbial Degradation of Rubber and Gutta-Percha by Analysis of the Complete Genome of Nocardia nova SH22a.</title>
        <authorList>
            <person name="Luo Q."/>
            <person name="Hiessl S."/>
            <person name="Poehlein A."/>
            <person name="Daniel R."/>
            <person name="Steinbuchel A."/>
        </authorList>
    </citation>
    <scope>NUCLEOTIDE SEQUENCE [LARGE SCALE GENOMIC DNA]</scope>
    <source>
        <strain evidence="2">SH22a</strain>
    </source>
</reference>
<gene>
    <name evidence="2" type="ORF">NONO_c11200</name>
</gene>
<dbReference type="KEGG" id="nno:NONO_c11200"/>
<evidence type="ECO:0000313" key="2">
    <source>
        <dbReference type="EMBL" id="AHH15927.1"/>
    </source>
</evidence>
<accession>W5T9Q3</accession>
<dbReference type="eggNOG" id="ENOG5031EEA">
    <property type="taxonomic scope" value="Bacteria"/>
</dbReference>
<dbReference type="HOGENOM" id="CLU_159256_1_0_11"/>
<dbReference type="RefSeq" id="WP_025347446.1">
    <property type="nucleotide sequence ID" value="NZ_CP006850.1"/>
</dbReference>
<feature type="compositionally biased region" description="Polar residues" evidence="1">
    <location>
        <begin position="13"/>
        <end position="25"/>
    </location>
</feature>
<dbReference type="EMBL" id="CP006850">
    <property type="protein sequence ID" value="AHH15927.1"/>
    <property type="molecule type" value="Genomic_DNA"/>
</dbReference>
<proteinExistence type="predicted"/>
<dbReference type="OrthoDB" id="4466546at2"/>
<feature type="compositionally biased region" description="Low complexity" evidence="1">
    <location>
        <begin position="1"/>
        <end position="12"/>
    </location>
</feature>
<dbReference type="Proteomes" id="UP000019150">
    <property type="component" value="Chromosome"/>
</dbReference>
<dbReference type="STRING" id="1415166.NONO_c11200"/>
<sequence length="120" mass="13347">MSRPQQQQQQQQIPSVTVASSANRAGTISVRATDQGIPVEIKFERSEYRYGAQALAAEILRLTKRSAIVAKARRRELLAESGMPPEILGKLGLPTRQEAVDELDRMDDEDTGPTSWMRPV</sequence>
<dbReference type="PATRIC" id="fig|1415166.3.peg.1135"/>
<keyword evidence="3" id="KW-1185">Reference proteome</keyword>
<evidence type="ECO:0000313" key="3">
    <source>
        <dbReference type="Proteomes" id="UP000019150"/>
    </source>
</evidence>